<keyword evidence="12" id="KW-1185">Reference proteome</keyword>
<evidence type="ECO:0000256" key="6">
    <source>
        <dbReference type="ARBA" id="ARBA00022989"/>
    </source>
</evidence>
<dbReference type="PROSITE" id="PS51201">
    <property type="entry name" value="RCK_N"/>
    <property type="match status" value="1"/>
</dbReference>
<feature type="transmembrane region" description="Helical" evidence="9">
    <location>
        <begin position="118"/>
        <end position="140"/>
    </location>
</feature>
<dbReference type="GO" id="GO:0016020">
    <property type="term" value="C:membrane"/>
    <property type="evidence" value="ECO:0007669"/>
    <property type="project" value="UniProtKB-SubCell"/>
</dbReference>
<evidence type="ECO:0000313" key="12">
    <source>
        <dbReference type="Proteomes" id="UP000324285"/>
    </source>
</evidence>
<protein>
    <submittedName>
        <fullName evidence="11">Cation:proton antiporter</fullName>
    </submittedName>
</protein>
<evidence type="ECO:0000256" key="7">
    <source>
        <dbReference type="ARBA" id="ARBA00023065"/>
    </source>
</evidence>
<dbReference type="InterPro" id="IPR006153">
    <property type="entry name" value="Cation/H_exchanger_TM"/>
</dbReference>
<dbReference type="GO" id="GO:0006813">
    <property type="term" value="P:potassium ion transport"/>
    <property type="evidence" value="ECO:0007669"/>
    <property type="project" value="InterPro"/>
</dbReference>
<dbReference type="Pfam" id="PF02254">
    <property type="entry name" value="TrkA_N"/>
    <property type="match status" value="1"/>
</dbReference>
<dbReference type="InterPro" id="IPR036291">
    <property type="entry name" value="NAD(P)-bd_dom_sf"/>
</dbReference>
<feature type="transmembrane region" description="Helical" evidence="9">
    <location>
        <begin position="152"/>
        <end position="171"/>
    </location>
</feature>
<feature type="domain" description="RCK N-terminal" evidence="10">
    <location>
        <begin position="394"/>
        <end position="515"/>
    </location>
</feature>
<keyword evidence="6 9" id="KW-1133">Transmembrane helix</keyword>
<evidence type="ECO:0000256" key="5">
    <source>
        <dbReference type="ARBA" id="ARBA00022692"/>
    </source>
</evidence>
<dbReference type="PANTHER" id="PTHR42751:SF1">
    <property type="entry name" value="CATION_PROTON ANTIPORTER YBAL-RELATED"/>
    <property type="match status" value="1"/>
</dbReference>
<evidence type="ECO:0000256" key="9">
    <source>
        <dbReference type="SAM" id="Phobius"/>
    </source>
</evidence>
<dbReference type="Gene3D" id="1.20.1530.20">
    <property type="match status" value="1"/>
</dbReference>
<comment type="similarity">
    <text evidence="2">Belongs to the monovalent cation:proton antiporter 2 (CPA2) transporter (TC 2.A.37) family.</text>
</comment>
<dbReference type="InterPro" id="IPR003148">
    <property type="entry name" value="RCK_N"/>
</dbReference>
<evidence type="ECO:0000256" key="8">
    <source>
        <dbReference type="ARBA" id="ARBA00023136"/>
    </source>
</evidence>
<feature type="transmembrane region" description="Helical" evidence="9">
    <location>
        <begin position="342"/>
        <end position="360"/>
    </location>
</feature>
<accession>A0A5C1NI42</accession>
<dbReference type="GO" id="GO:0015297">
    <property type="term" value="F:antiporter activity"/>
    <property type="evidence" value="ECO:0007669"/>
    <property type="project" value="UniProtKB-KW"/>
</dbReference>
<dbReference type="Proteomes" id="UP000324285">
    <property type="component" value="Chromosome"/>
</dbReference>
<dbReference type="Gene3D" id="3.40.50.720">
    <property type="entry name" value="NAD(P)-binding Rossmann-like Domain"/>
    <property type="match status" value="1"/>
</dbReference>
<feature type="transmembrane region" description="Helical" evidence="9">
    <location>
        <begin position="177"/>
        <end position="194"/>
    </location>
</feature>
<dbReference type="Pfam" id="PF00999">
    <property type="entry name" value="Na_H_Exchanger"/>
    <property type="match status" value="1"/>
</dbReference>
<evidence type="ECO:0000313" key="11">
    <source>
        <dbReference type="EMBL" id="QEM82530.1"/>
    </source>
</evidence>
<feature type="transmembrane region" description="Helical" evidence="9">
    <location>
        <begin position="206"/>
        <end position="226"/>
    </location>
</feature>
<dbReference type="PANTHER" id="PTHR42751">
    <property type="entry name" value="SODIUM/HYDROGEN EXCHANGER FAMILY/TRKA DOMAIN PROTEIN"/>
    <property type="match status" value="1"/>
</dbReference>
<keyword evidence="7" id="KW-0406">Ion transport</keyword>
<dbReference type="OrthoDB" id="3418949at2"/>
<proteinExistence type="inferred from homology"/>
<sequence length="540" mass="58557">MIEPIFILTAFVSGAAAMLLRQPPLVGFLAGGFLLNAMGYDEIPVLTMVSHLGVTLMLFTIGLKLNIRTLLRHEVWGGASLHMLTTVAILTSVLALGQAIALPLLASSDNPLISEMDLPALLVLAFALSFSSTVFVVKVLEKRSETQTSYGRLAIGILIMQDLFAVVFLTASTGQLPSIWAIGLLALLPLAPYMRRLLERMGHGEMQMLCGIMMALVLGYGLFELAGIKGDLGALIIGLLLAPHPAAQNLARSMFNIKELLLVGFFFSIGFTALPTWSSLGIAALLVLLLPLKSLVYQIILMRFHMRHRTSILATLSLSNYSEFGLIVSAIAVSSGWMAPEWLVVMSLAVAMSFILSALINSVNEQFYRWIEPYLPDTDSATLSADDRPISIGDAEAIVLGMGRIGRSVYRRLSKEHGLKVLGIDSNPKSVQTLSSQGFNILEGDAVDSDFWDKMLMSSQIRLVVLAMPHHAGNLSALKQLRSRHFPGNITAIVEYPEEVDPIRELGANAVYHVYDEAGRALADSAAEQAGLVTRSEQLG</sequence>
<dbReference type="AlphaFoldDB" id="A0A5C1NI42"/>
<keyword evidence="4" id="KW-0050">Antiport</keyword>
<dbReference type="SUPFAM" id="SSF51735">
    <property type="entry name" value="NAD(P)-binding Rossmann-fold domains"/>
    <property type="match status" value="1"/>
</dbReference>
<keyword evidence="3" id="KW-0813">Transport</keyword>
<dbReference type="GO" id="GO:1902600">
    <property type="term" value="P:proton transmembrane transport"/>
    <property type="evidence" value="ECO:0007669"/>
    <property type="project" value="InterPro"/>
</dbReference>
<dbReference type="KEGG" id="hbh:E4T21_13975"/>
<evidence type="ECO:0000259" key="10">
    <source>
        <dbReference type="PROSITE" id="PS51201"/>
    </source>
</evidence>
<evidence type="ECO:0000256" key="3">
    <source>
        <dbReference type="ARBA" id="ARBA00022448"/>
    </source>
</evidence>
<name>A0A5C1NI42_9GAMM</name>
<gene>
    <name evidence="11" type="ORF">E4T21_13975</name>
</gene>
<dbReference type="RefSeq" id="WP_149285654.1">
    <property type="nucleotide sequence ID" value="NZ_CP038437.2"/>
</dbReference>
<dbReference type="EMBL" id="CP038437">
    <property type="protein sequence ID" value="QEM82530.1"/>
    <property type="molecule type" value="Genomic_DNA"/>
</dbReference>
<evidence type="ECO:0000256" key="2">
    <source>
        <dbReference type="ARBA" id="ARBA00005551"/>
    </source>
</evidence>
<dbReference type="InterPro" id="IPR038770">
    <property type="entry name" value="Na+/solute_symporter_sf"/>
</dbReference>
<reference evidence="11" key="1">
    <citation type="submission" date="2021-02" db="EMBL/GenBank/DDBJ databases">
        <title>Strain Y2R2, a novel species of the genus Halomonas.</title>
        <authorList>
            <person name="Huang H."/>
        </authorList>
    </citation>
    <scope>NUCLEOTIDE SEQUENCE</scope>
    <source>
        <strain evidence="11">Y2R2</strain>
    </source>
</reference>
<keyword evidence="8 9" id="KW-0472">Membrane</keyword>
<comment type="subcellular location">
    <subcellularLocation>
        <location evidence="1">Membrane</location>
        <topology evidence="1">Multi-pass membrane protein</topology>
    </subcellularLocation>
</comment>
<feature type="transmembrane region" description="Helical" evidence="9">
    <location>
        <begin position="312"/>
        <end position="336"/>
    </location>
</feature>
<feature type="transmembrane region" description="Helical" evidence="9">
    <location>
        <begin position="84"/>
        <end position="106"/>
    </location>
</feature>
<feature type="transmembrane region" description="Helical" evidence="9">
    <location>
        <begin position="45"/>
        <end position="63"/>
    </location>
</feature>
<keyword evidence="5 9" id="KW-0812">Transmembrane</keyword>
<organism evidence="11 12">
    <name type="scientific">Halomonas binhaiensis</name>
    <dbReference type="NCBI Taxonomy" id="2562282"/>
    <lineage>
        <taxon>Bacteria</taxon>
        <taxon>Pseudomonadati</taxon>
        <taxon>Pseudomonadota</taxon>
        <taxon>Gammaproteobacteria</taxon>
        <taxon>Oceanospirillales</taxon>
        <taxon>Halomonadaceae</taxon>
        <taxon>Halomonas</taxon>
    </lineage>
</organism>
<evidence type="ECO:0000256" key="1">
    <source>
        <dbReference type="ARBA" id="ARBA00004141"/>
    </source>
</evidence>
<evidence type="ECO:0000256" key="4">
    <source>
        <dbReference type="ARBA" id="ARBA00022449"/>
    </source>
</evidence>